<dbReference type="Proteomes" id="UP000188551">
    <property type="component" value="Unassembled WGS sequence"/>
</dbReference>
<proteinExistence type="predicted"/>
<dbReference type="InterPro" id="IPR001387">
    <property type="entry name" value="Cro/C1-type_HTH"/>
</dbReference>
<evidence type="ECO:0000313" key="2">
    <source>
        <dbReference type="EMBL" id="OOC08156.1"/>
    </source>
</evidence>
<accession>A0ABX3JK60</accession>
<dbReference type="InterPro" id="IPR043917">
    <property type="entry name" value="DUF5753"/>
</dbReference>
<gene>
    <name evidence="2" type="ORF">B0293_04625</name>
</gene>
<dbReference type="Gene3D" id="1.10.260.40">
    <property type="entry name" value="lambda repressor-like DNA-binding domains"/>
    <property type="match status" value="1"/>
</dbReference>
<feature type="domain" description="HTH cro/C1-type" evidence="1">
    <location>
        <begin position="58"/>
        <end position="92"/>
    </location>
</feature>
<organism evidence="2 3">
    <name type="scientific">Amycolatopsis azurea DSM 43854</name>
    <dbReference type="NCBI Taxonomy" id="1238180"/>
    <lineage>
        <taxon>Bacteria</taxon>
        <taxon>Bacillati</taxon>
        <taxon>Actinomycetota</taxon>
        <taxon>Actinomycetes</taxon>
        <taxon>Pseudonocardiales</taxon>
        <taxon>Pseudonocardiaceae</taxon>
        <taxon>Amycolatopsis</taxon>
    </lineage>
</organism>
<sequence>MNAFMRHNTWDSWCVTRRLFNPRFQYDVRHYTPEQELVKSKKMSQLSTAKQRELGAELRRIRTRAGYLATDMSRMLGWPASTISRLESGLRNYQAGDIAIYLARARATPGELDELVALDRRPDDGYQVRGHPAGFPDDLPLVKVLDTGSQSVTAYAPVEIPRQLQIEPYTRETLARVGHESGDALDTTVHTRLASQPTSLRMPGPFTFYVHQNTLDLPSQDPSLVHEQVLHLLLVSSLPNFRIHLVPSESAVVADIRTGATIYEHDQHRPVLHLQQLTTSLFLENDRDVSFYTGLVARIADKALTRQQTREWLTEHLANIEQR</sequence>
<dbReference type="SUPFAM" id="SSF47413">
    <property type="entry name" value="lambda repressor-like DNA-binding domains"/>
    <property type="match status" value="1"/>
</dbReference>
<dbReference type="Pfam" id="PF19054">
    <property type="entry name" value="DUF5753"/>
    <property type="match status" value="1"/>
</dbReference>
<dbReference type="CDD" id="cd00093">
    <property type="entry name" value="HTH_XRE"/>
    <property type="match status" value="1"/>
</dbReference>
<name>A0ABX3JK60_9PSEU</name>
<protein>
    <submittedName>
        <fullName evidence="2">Transcriptional regulator</fullName>
    </submittedName>
</protein>
<dbReference type="EMBL" id="MUXN01000002">
    <property type="protein sequence ID" value="OOC08156.1"/>
    <property type="molecule type" value="Genomic_DNA"/>
</dbReference>
<dbReference type="PROSITE" id="PS50943">
    <property type="entry name" value="HTH_CROC1"/>
    <property type="match status" value="1"/>
</dbReference>
<evidence type="ECO:0000313" key="3">
    <source>
        <dbReference type="Proteomes" id="UP000188551"/>
    </source>
</evidence>
<reference evidence="2 3" key="1">
    <citation type="submission" date="2017-02" db="EMBL/GenBank/DDBJ databases">
        <title>Amycolatopsis azurea DSM 43854 draft genome.</title>
        <authorList>
            <person name="Mayilraj S."/>
        </authorList>
    </citation>
    <scope>NUCLEOTIDE SEQUENCE [LARGE SCALE GENOMIC DNA]</scope>
    <source>
        <strain evidence="2 3">DSM 43854</strain>
    </source>
</reference>
<dbReference type="Pfam" id="PF13560">
    <property type="entry name" value="HTH_31"/>
    <property type="match status" value="1"/>
</dbReference>
<evidence type="ECO:0000259" key="1">
    <source>
        <dbReference type="PROSITE" id="PS50943"/>
    </source>
</evidence>
<keyword evidence="3" id="KW-1185">Reference proteome</keyword>
<dbReference type="InterPro" id="IPR010982">
    <property type="entry name" value="Lambda_DNA-bd_dom_sf"/>
</dbReference>
<comment type="caution">
    <text evidence="2">The sequence shown here is derived from an EMBL/GenBank/DDBJ whole genome shotgun (WGS) entry which is preliminary data.</text>
</comment>